<dbReference type="RefSeq" id="WP_188851216.1">
    <property type="nucleotide sequence ID" value="NZ_BMJJ01000005.1"/>
</dbReference>
<dbReference type="PANTHER" id="PTHR44757:SF2">
    <property type="entry name" value="BIOFILM ARCHITECTURE MAINTENANCE PROTEIN MBAA"/>
    <property type="match status" value="1"/>
</dbReference>
<evidence type="ECO:0000313" key="3">
    <source>
        <dbReference type="EMBL" id="GGD21849.1"/>
    </source>
</evidence>
<gene>
    <name evidence="3" type="ORF">GCM10011335_26010</name>
</gene>
<dbReference type="PANTHER" id="PTHR44757">
    <property type="entry name" value="DIGUANYLATE CYCLASE DGCP"/>
    <property type="match status" value="1"/>
</dbReference>
<dbReference type="PROSITE" id="PS50887">
    <property type="entry name" value="GGDEF"/>
    <property type="match status" value="1"/>
</dbReference>
<reference evidence="3" key="1">
    <citation type="journal article" date="2014" name="Int. J. Syst. Evol. Microbiol.">
        <title>Complete genome sequence of Corynebacterium casei LMG S-19264T (=DSM 44701T), isolated from a smear-ripened cheese.</title>
        <authorList>
            <consortium name="US DOE Joint Genome Institute (JGI-PGF)"/>
            <person name="Walter F."/>
            <person name="Albersmeier A."/>
            <person name="Kalinowski J."/>
            <person name="Ruckert C."/>
        </authorList>
    </citation>
    <scope>NUCLEOTIDE SEQUENCE</scope>
    <source>
        <strain evidence="3">CGMCC 1.15493</strain>
    </source>
</reference>
<dbReference type="InterPro" id="IPR043128">
    <property type="entry name" value="Rev_trsase/Diguanyl_cyclase"/>
</dbReference>
<evidence type="ECO:0000313" key="4">
    <source>
        <dbReference type="Proteomes" id="UP000613160"/>
    </source>
</evidence>
<dbReference type="InterPro" id="IPR052155">
    <property type="entry name" value="Biofilm_reg_signaling"/>
</dbReference>
<dbReference type="SUPFAM" id="SSF55785">
    <property type="entry name" value="PYP-like sensor domain (PAS domain)"/>
    <property type="match status" value="1"/>
</dbReference>
<dbReference type="Pfam" id="PF00990">
    <property type="entry name" value="GGDEF"/>
    <property type="match status" value="1"/>
</dbReference>
<dbReference type="InterPro" id="IPR035919">
    <property type="entry name" value="EAL_sf"/>
</dbReference>
<dbReference type="Gene3D" id="3.30.70.270">
    <property type="match status" value="1"/>
</dbReference>
<dbReference type="InterPro" id="IPR001633">
    <property type="entry name" value="EAL_dom"/>
</dbReference>
<evidence type="ECO:0000259" key="2">
    <source>
        <dbReference type="PROSITE" id="PS50887"/>
    </source>
</evidence>
<dbReference type="CDD" id="cd01948">
    <property type="entry name" value="EAL"/>
    <property type="match status" value="1"/>
</dbReference>
<dbReference type="CDD" id="cd01949">
    <property type="entry name" value="GGDEF"/>
    <property type="match status" value="1"/>
</dbReference>
<name>A0A917DB92_9HYPH</name>
<proteinExistence type="predicted"/>
<comment type="caution">
    <text evidence="3">The sequence shown here is derived from an EMBL/GenBank/DDBJ whole genome shotgun (WGS) entry which is preliminary data.</text>
</comment>
<protein>
    <recommendedName>
        <fullName evidence="5">EAL domain-containing protein</fullName>
    </recommendedName>
</protein>
<dbReference type="SUPFAM" id="SSF55073">
    <property type="entry name" value="Nucleotide cyclase"/>
    <property type="match status" value="1"/>
</dbReference>
<dbReference type="SMART" id="SM00267">
    <property type="entry name" value="GGDEF"/>
    <property type="match status" value="1"/>
</dbReference>
<evidence type="ECO:0008006" key="5">
    <source>
        <dbReference type="Google" id="ProtNLM"/>
    </source>
</evidence>
<dbReference type="SUPFAM" id="SSF141868">
    <property type="entry name" value="EAL domain-like"/>
    <property type="match status" value="1"/>
</dbReference>
<dbReference type="SMART" id="SM01080">
    <property type="entry name" value="CHASE2"/>
    <property type="match status" value="1"/>
</dbReference>
<feature type="domain" description="GGDEF" evidence="2">
    <location>
        <begin position="535"/>
        <end position="667"/>
    </location>
</feature>
<dbReference type="InterPro" id="IPR029787">
    <property type="entry name" value="Nucleotide_cyclase"/>
</dbReference>
<dbReference type="Proteomes" id="UP000613160">
    <property type="component" value="Unassembled WGS sequence"/>
</dbReference>
<keyword evidence="4" id="KW-1185">Reference proteome</keyword>
<feature type="domain" description="EAL" evidence="1">
    <location>
        <begin position="676"/>
        <end position="926"/>
    </location>
</feature>
<dbReference type="EMBL" id="BMJJ01000005">
    <property type="protein sequence ID" value="GGD21849.1"/>
    <property type="molecule type" value="Genomic_DNA"/>
</dbReference>
<dbReference type="SMART" id="SM00052">
    <property type="entry name" value="EAL"/>
    <property type="match status" value="1"/>
</dbReference>
<dbReference type="Pfam" id="PF05226">
    <property type="entry name" value="CHASE2"/>
    <property type="match status" value="1"/>
</dbReference>
<dbReference type="AlphaFoldDB" id="A0A917DB92"/>
<dbReference type="Gene3D" id="3.20.20.450">
    <property type="entry name" value="EAL domain"/>
    <property type="match status" value="1"/>
</dbReference>
<reference evidence="3" key="2">
    <citation type="submission" date="2020-09" db="EMBL/GenBank/DDBJ databases">
        <authorList>
            <person name="Sun Q."/>
            <person name="Zhou Y."/>
        </authorList>
    </citation>
    <scope>NUCLEOTIDE SEQUENCE</scope>
    <source>
        <strain evidence="3">CGMCC 1.15493</strain>
    </source>
</reference>
<sequence length="937" mass="100744">MKRSLRHGWNGKRVLRSAWLVVVISLCLLAAELGGLFSALDSRLSELRFASHSRAPTGDVVLVDIDARSIAGIGVWPWPRHLHADLLSAAAKAGAAKVAFDIDFSSASTEAEDNAFAAALSDAGVETYLATFAQPATAGDKILQPAMPIEKLLRVSWPVSVDVPLDPDGVIRRFPYSSDSAGERQDSMPSVLAGRDGGTGLFGIDYSIAALDVPRVSFVDLIAGRIDSEFLADKSLIVGASAVELHDFFTVPVFGTVSGSLVLALATETLLQGRELTEQPIPAFCLGIFGLLAFFSTARLRTGPAVVLLVMAIVCTEVAALALQQYGSVVIATARLDSLALASVVWTLLREFDLGRIRVWIARIQAANSHSMLERVIDESFDGIVILSRDGAIARVNAEAAALLNVRRSALRHLEDLPNALCQSIRAAIQSATATGAPEDRALRQMTLSGDGADGGGRVLEYTIAPFWMKGISAATDGTAADVLHLCLTLRDVTIREQAQKRMRYLALHDSLTGLGNRRSLEEAIAELGTGTEASGVALLAFDLDRFKAVNDALGHATGDAVLVETARRARKVFGARAFHARIGGDEFAVLLDSSTADQAVEAASRFLHAVNEPYNIRGHRISIGTSVGIGWWPSKVLDASDMMRQADLALYRAKVAPSERVAVFESGMEVDRMARLSLEQDIEGALDKGEFELVYQPQVILDTAQIIGAEALIRWRHPLRGYVSPAAFIPVAEEMGHIHSLGAFVLEVACREATHWPRDVKIAVNVSALQFEAGDIVGAVRRALVNSGLEARRLELEITESAFATDTDRLRETFTDLLALGVSFALDDYGTGFSSLGYLHRFPISKIKIDRSFVTDAPTSSQSMAVLRSIITLGDGLKIRTIAEGIETIEQAQALRAIGCTEGQGYLYSKPISSVAFRTLVTKRPTEPESLLLAAS</sequence>
<dbReference type="Gene3D" id="3.30.450.20">
    <property type="entry name" value="PAS domain"/>
    <property type="match status" value="1"/>
</dbReference>
<dbReference type="InterPro" id="IPR007890">
    <property type="entry name" value="CHASE2"/>
</dbReference>
<dbReference type="PROSITE" id="PS50883">
    <property type="entry name" value="EAL"/>
    <property type="match status" value="1"/>
</dbReference>
<dbReference type="InterPro" id="IPR035965">
    <property type="entry name" value="PAS-like_dom_sf"/>
</dbReference>
<accession>A0A917DB92</accession>
<organism evidence="3 4">
    <name type="scientific">Aureimonas glaciei</name>
    <dbReference type="NCBI Taxonomy" id="1776957"/>
    <lineage>
        <taxon>Bacteria</taxon>
        <taxon>Pseudomonadati</taxon>
        <taxon>Pseudomonadota</taxon>
        <taxon>Alphaproteobacteria</taxon>
        <taxon>Hyphomicrobiales</taxon>
        <taxon>Aurantimonadaceae</taxon>
        <taxon>Aureimonas</taxon>
    </lineage>
</organism>
<dbReference type="InterPro" id="IPR000160">
    <property type="entry name" value="GGDEF_dom"/>
</dbReference>
<evidence type="ECO:0000259" key="1">
    <source>
        <dbReference type="PROSITE" id="PS50883"/>
    </source>
</evidence>
<dbReference type="NCBIfam" id="TIGR00254">
    <property type="entry name" value="GGDEF"/>
    <property type="match status" value="1"/>
</dbReference>
<dbReference type="Pfam" id="PF00563">
    <property type="entry name" value="EAL"/>
    <property type="match status" value="1"/>
</dbReference>